<evidence type="ECO:0000313" key="7">
    <source>
        <dbReference type="Proteomes" id="UP000239867"/>
    </source>
</evidence>
<proteinExistence type="inferred from homology"/>
<accession>A0A2L1GPV1</accession>
<keyword evidence="2 5" id="KW-0812">Transmembrane</keyword>
<evidence type="ECO:0000256" key="1">
    <source>
        <dbReference type="ARBA" id="ARBA00004141"/>
    </source>
</evidence>
<dbReference type="PANTHER" id="PTHR43701:SF2">
    <property type="entry name" value="MEMBRANE TRANSPORTER PROTEIN YJNA-RELATED"/>
    <property type="match status" value="1"/>
</dbReference>
<dbReference type="InterPro" id="IPR051598">
    <property type="entry name" value="TSUP/Inactive_protease-like"/>
</dbReference>
<comment type="subcellular location">
    <subcellularLocation>
        <location evidence="5">Cell membrane</location>
        <topology evidence="5">Multi-pass membrane protein</topology>
    </subcellularLocation>
    <subcellularLocation>
        <location evidence="1">Membrane</location>
        <topology evidence="1">Multi-pass membrane protein</topology>
    </subcellularLocation>
</comment>
<evidence type="ECO:0000313" key="6">
    <source>
        <dbReference type="EMBL" id="AVD71715.1"/>
    </source>
</evidence>
<feature type="transmembrane region" description="Helical" evidence="5">
    <location>
        <begin position="189"/>
        <end position="216"/>
    </location>
</feature>
<feature type="transmembrane region" description="Helical" evidence="5">
    <location>
        <begin position="41"/>
        <end position="60"/>
    </location>
</feature>
<feature type="transmembrane region" description="Helical" evidence="5">
    <location>
        <begin position="97"/>
        <end position="116"/>
    </location>
</feature>
<dbReference type="Proteomes" id="UP000239867">
    <property type="component" value="Chromosome"/>
</dbReference>
<dbReference type="PANTHER" id="PTHR43701">
    <property type="entry name" value="MEMBRANE TRANSPORTER PROTEIN MJ0441-RELATED"/>
    <property type="match status" value="1"/>
</dbReference>
<name>A0A2L1GPV1_9BACT</name>
<dbReference type="AlphaFoldDB" id="A0A2L1GPV1"/>
<evidence type="ECO:0000256" key="3">
    <source>
        <dbReference type="ARBA" id="ARBA00022989"/>
    </source>
</evidence>
<evidence type="ECO:0000256" key="4">
    <source>
        <dbReference type="ARBA" id="ARBA00023136"/>
    </source>
</evidence>
<evidence type="ECO:0000256" key="5">
    <source>
        <dbReference type="RuleBase" id="RU363041"/>
    </source>
</evidence>
<dbReference type="InterPro" id="IPR002781">
    <property type="entry name" value="TM_pro_TauE-like"/>
</dbReference>
<comment type="similarity">
    <text evidence="5">Belongs to the 4-toluene sulfonate uptake permease (TSUP) (TC 2.A.102) family.</text>
</comment>
<dbReference type="GO" id="GO:0005886">
    <property type="term" value="C:plasma membrane"/>
    <property type="evidence" value="ECO:0007669"/>
    <property type="project" value="UniProtKB-SubCell"/>
</dbReference>
<dbReference type="EMBL" id="CP021255">
    <property type="protein sequence ID" value="AVD71715.1"/>
    <property type="molecule type" value="Genomic_DNA"/>
</dbReference>
<dbReference type="OrthoDB" id="3628926at2"/>
<gene>
    <name evidence="6" type="ORF">CAY53_09760</name>
</gene>
<dbReference type="RefSeq" id="WP_104936950.1">
    <property type="nucleotide sequence ID" value="NZ_CP021255.1"/>
</dbReference>
<dbReference type="KEGG" id="deo:CAY53_09760"/>
<keyword evidence="3 5" id="KW-1133">Transmembrane helix</keyword>
<sequence length="245" mass="24959">MLISILLVCLLVGVLVGATGIGGILMPPALMLLGGVEAHQAMGTALASFLPLALVGIYRYAVQTKVLSWPQALPLCAGGLAGTGPGALLGAQVQSDYLVALLALLIIFCGVGAFRPPSASGHYAFWHTGRGIFLIGLVTGVLAGLTGAGGPVLTIPFMIVVGFAPLSAVALSFAYQVATSLSGTVGNALVGNILWALLLKVCLANITGTLLGLLIARHLPQLVLRRCIGALCCALGLFLILRTIL</sequence>
<evidence type="ECO:0000256" key="2">
    <source>
        <dbReference type="ARBA" id="ARBA00022692"/>
    </source>
</evidence>
<keyword evidence="7" id="KW-1185">Reference proteome</keyword>
<feature type="transmembrane region" description="Helical" evidence="5">
    <location>
        <begin position="155"/>
        <end position="177"/>
    </location>
</feature>
<dbReference type="Pfam" id="PF01925">
    <property type="entry name" value="TauE"/>
    <property type="match status" value="1"/>
</dbReference>
<protein>
    <recommendedName>
        <fullName evidence="5">Probable membrane transporter protein</fullName>
    </recommendedName>
</protein>
<keyword evidence="4 5" id="KW-0472">Membrane</keyword>
<feature type="transmembrane region" description="Helical" evidence="5">
    <location>
        <begin position="222"/>
        <end position="241"/>
    </location>
</feature>
<keyword evidence="5" id="KW-1003">Cell membrane</keyword>
<organism evidence="6 7">
    <name type="scientific">Desulfobulbus oralis</name>
    <dbReference type="NCBI Taxonomy" id="1986146"/>
    <lineage>
        <taxon>Bacteria</taxon>
        <taxon>Pseudomonadati</taxon>
        <taxon>Thermodesulfobacteriota</taxon>
        <taxon>Desulfobulbia</taxon>
        <taxon>Desulfobulbales</taxon>
        <taxon>Desulfobulbaceae</taxon>
        <taxon>Desulfobulbus</taxon>
    </lineage>
</organism>
<feature type="transmembrane region" description="Helical" evidence="5">
    <location>
        <begin position="128"/>
        <end position="149"/>
    </location>
</feature>
<reference evidence="6 7" key="1">
    <citation type="journal article" date="2018" name="MBio">
        <title>Insights into the evolution of host association through the isolation and characterization of a novel human periodontal pathobiont, Desulfobulbus oralis.</title>
        <authorList>
            <person name="Cross K.L."/>
            <person name="Chirania P."/>
            <person name="Xiong W."/>
            <person name="Beall C.J."/>
            <person name="Elkins J.G."/>
            <person name="Giannone R.J."/>
            <person name="Griffen A.L."/>
            <person name="Guss A.M."/>
            <person name="Hettich R.L."/>
            <person name="Joshi S.S."/>
            <person name="Mokrzan E.M."/>
            <person name="Martin R.K."/>
            <person name="Zhulin I.B."/>
            <person name="Leys E.J."/>
            <person name="Podar M."/>
        </authorList>
    </citation>
    <scope>NUCLEOTIDE SEQUENCE [LARGE SCALE GENOMIC DNA]</scope>
    <source>
        <strain evidence="6 7">ORNL</strain>
    </source>
</reference>